<keyword evidence="1" id="KW-0472">Membrane</keyword>
<dbReference type="Proteomes" id="UP000887565">
    <property type="component" value="Unplaced"/>
</dbReference>
<sequence>MKELKATSAKVITTFISQKWQHNRRSFRSLIAQHRIFNIFAICSNVVVTTLLNLICPL</sequence>
<name>A0A915LEG0_ROMCU</name>
<proteinExistence type="predicted"/>
<keyword evidence="2" id="KW-1185">Reference proteome</keyword>
<evidence type="ECO:0000313" key="2">
    <source>
        <dbReference type="Proteomes" id="UP000887565"/>
    </source>
</evidence>
<dbReference type="AlphaFoldDB" id="A0A915LEG0"/>
<keyword evidence="1" id="KW-1133">Transmembrane helix</keyword>
<evidence type="ECO:0000256" key="1">
    <source>
        <dbReference type="SAM" id="Phobius"/>
    </source>
</evidence>
<organism evidence="2 3">
    <name type="scientific">Romanomermis culicivorax</name>
    <name type="common">Nematode worm</name>
    <dbReference type="NCBI Taxonomy" id="13658"/>
    <lineage>
        <taxon>Eukaryota</taxon>
        <taxon>Metazoa</taxon>
        <taxon>Ecdysozoa</taxon>
        <taxon>Nematoda</taxon>
        <taxon>Enoplea</taxon>
        <taxon>Dorylaimia</taxon>
        <taxon>Mermithida</taxon>
        <taxon>Mermithoidea</taxon>
        <taxon>Mermithidae</taxon>
        <taxon>Romanomermis</taxon>
    </lineage>
</organism>
<accession>A0A915LEG0</accession>
<reference evidence="3" key="1">
    <citation type="submission" date="2022-11" db="UniProtKB">
        <authorList>
            <consortium name="WormBaseParasite"/>
        </authorList>
    </citation>
    <scope>IDENTIFICATION</scope>
</reference>
<dbReference type="WBParaSite" id="nRc.2.0.1.t48236-RA">
    <property type="protein sequence ID" value="nRc.2.0.1.t48236-RA"/>
    <property type="gene ID" value="nRc.2.0.1.g48236"/>
</dbReference>
<protein>
    <submittedName>
        <fullName evidence="3">Uncharacterized protein</fullName>
    </submittedName>
</protein>
<keyword evidence="1" id="KW-0812">Transmembrane</keyword>
<feature type="transmembrane region" description="Helical" evidence="1">
    <location>
        <begin position="36"/>
        <end position="55"/>
    </location>
</feature>
<evidence type="ECO:0000313" key="3">
    <source>
        <dbReference type="WBParaSite" id="nRc.2.0.1.t48236-RA"/>
    </source>
</evidence>